<proteinExistence type="predicted"/>
<dbReference type="InterPro" id="IPR036514">
    <property type="entry name" value="SGNH_hydro_sf"/>
</dbReference>
<dbReference type="GO" id="GO:0016788">
    <property type="term" value="F:hydrolase activity, acting on ester bonds"/>
    <property type="evidence" value="ECO:0007669"/>
    <property type="project" value="UniProtKB-ARBA"/>
</dbReference>
<evidence type="ECO:0000259" key="1">
    <source>
        <dbReference type="Pfam" id="PF13472"/>
    </source>
</evidence>
<reference evidence="2 3" key="1">
    <citation type="submission" date="2019-07" db="EMBL/GenBank/DDBJ databases">
        <title>Whole genome shotgun sequence of Chitinophaga cymbidii NBRC 109752.</title>
        <authorList>
            <person name="Hosoyama A."/>
            <person name="Uohara A."/>
            <person name="Ohji S."/>
            <person name="Ichikawa N."/>
        </authorList>
    </citation>
    <scope>NUCLEOTIDE SEQUENCE [LARGE SCALE GENOMIC DNA]</scope>
    <source>
        <strain evidence="2 3">NBRC 109752</strain>
    </source>
</reference>
<dbReference type="PANTHER" id="PTHR34407:SF1">
    <property type="entry name" value="SGNH HYDROLASE-TYPE ESTERASE DOMAIN-CONTAINING PROTEIN"/>
    <property type="match status" value="1"/>
</dbReference>
<dbReference type="Pfam" id="PF13472">
    <property type="entry name" value="Lipase_GDSL_2"/>
    <property type="match status" value="1"/>
</dbReference>
<sequence length="489" mass="53033">MNQQKLKSATQRRAHQGYTAGLIKKACSSAVVLYRECGRIVLALLLWTGTAQAQTKEDLIAASQAGASPLFFSVNAEKVPLVTTGNFSDPRECTVRNGLPNFFHKVRAGKPVTAGFIGGSITQGNACYRPQTAKYLQSMFPDVPLKAINAGVSGTGTDLGACRLRDQLLQYHPDLIFVEFAVNGAYAPGMEGIVRQIWQFDPEIDICLIYTINNGQTKIYAEGGIPANIQGLEKVAAHYGVPSVHLGLEASLLEKDGKLLWKHSGEAPGKIVFSHDGTHPVLAGGNLYAAAIARSMQQMKHTAEPVRHLLPPALHPGNWEDAAMFAPLDLATFKGGWQQAEPMKQFAPWFPYVMQAATPGASFTFRFSGTAFGLFTIGGPEAGQLRITVDGQPVSLTDSPLAGTRIFSAGEQPLLNLFNRYCSNRYRGQYDLVALEPGDHTVTIELSGEQADKAKILGPQQQGDISQHPEKYARTVVYLGKILLKGRRI</sequence>
<dbReference type="EMBL" id="BKAU01000001">
    <property type="protein sequence ID" value="GEP94400.1"/>
    <property type="molecule type" value="Genomic_DNA"/>
</dbReference>
<dbReference type="PANTHER" id="PTHR34407">
    <property type="entry name" value="EXPRESSED PROTEIN"/>
    <property type="match status" value="1"/>
</dbReference>
<protein>
    <submittedName>
        <fullName evidence="2">Acyl-CoA thioesterase</fullName>
    </submittedName>
</protein>
<dbReference type="Proteomes" id="UP000321436">
    <property type="component" value="Unassembled WGS sequence"/>
</dbReference>
<dbReference type="OrthoDB" id="9796689at2"/>
<name>A0A512RFB4_9BACT</name>
<keyword evidence="3" id="KW-1185">Reference proteome</keyword>
<dbReference type="Gene3D" id="2.60.120.260">
    <property type="entry name" value="Galactose-binding domain-like"/>
    <property type="match status" value="1"/>
</dbReference>
<evidence type="ECO:0000313" key="3">
    <source>
        <dbReference type="Proteomes" id="UP000321436"/>
    </source>
</evidence>
<dbReference type="CDD" id="cd00229">
    <property type="entry name" value="SGNH_hydrolase"/>
    <property type="match status" value="1"/>
</dbReference>
<dbReference type="SUPFAM" id="SSF52266">
    <property type="entry name" value="SGNH hydrolase"/>
    <property type="match status" value="1"/>
</dbReference>
<comment type="caution">
    <text evidence="2">The sequence shown here is derived from an EMBL/GenBank/DDBJ whole genome shotgun (WGS) entry which is preliminary data.</text>
</comment>
<gene>
    <name evidence="2" type="ORF">CCY01nite_06600</name>
</gene>
<dbReference type="AlphaFoldDB" id="A0A512RFB4"/>
<accession>A0A512RFB4</accession>
<organism evidence="2 3">
    <name type="scientific">Chitinophaga cymbidii</name>
    <dbReference type="NCBI Taxonomy" id="1096750"/>
    <lineage>
        <taxon>Bacteria</taxon>
        <taxon>Pseudomonadati</taxon>
        <taxon>Bacteroidota</taxon>
        <taxon>Chitinophagia</taxon>
        <taxon>Chitinophagales</taxon>
        <taxon>Chitinophagaceae</taxon>
        <taxon>Chitinophaga</taxon>
    </lineage>
</organism>
<feature type="domain" description="SGNH hydrolase-type esterase" evidence="1">
    <location>
        <begin position="116"/>
        <end position="280"/>
    </location>
</feature>
<dbReference type="InterPro" id="IPR013830">
    <property type="entry name" value="SGNH_hydro"/>
</dbReference>
<dbReference type="RefSeq" id="WP_146857875.1">
    <property type="nucleotide sequence ID" value="NZ_BKAU01000001.1"/>
</dbReference>
<evidence type="ECO:0000313" key="2">
    <source>
        <dbReference type="EMBL" id="GEP94400.1"/>
    </source>
</evidence>
<dbReference type="Gene3D" id="3.40.50.1110">
    <property type="entry name" value="SGNH hydrolase"/>
    <property type="match status" value="1"/>
</dbReference>